<keyword evidence="3" id="KW-1185">Reference proteome</keyword>
<feature type="compositionally biased region" description="Basic and acidic residues" evidence="1">
    <location>
        <begin position="539"/>
        <end position="552"/>
    </location>
</feature>
<evidence type="ECO:0000313" key="2">
    <source>
        <dbReference type="EnsemblMetazoa" id="XP_044317775.1"/>
    </source>
</evidence>
<accession>A0ABM5JG42</accession>
<reference evidence="3" key="1">
    <citation type="journal article" date="2021" name="Elife">
        <title>Highly contiguous assemblies of 101 drosophilid genomes.</title>
        <authorList>
            <person name="Kim B.Y."/>
            <person name="Wang J.R."/>
            <person name="Miller D.E."/>
            <person name="Barmina O."/>
            <person name="Delaney E."/>
            <person name="Thompson A."/>
            <person name="Comeault A.A."/>
            <person name="Peede D."/>
            <person name="D'Agostino E.R."/>
            <person name="Pelaez J."/>
            <person name="Aguilar J.M."/>
            <person name="Haji D."/>
            <person name="Matsunaga T."/>
            <person name="Armstrong E.E."/>
            <person name="Zych M."/>
            <person name="Ogawa Y."/>
            <person name="Stamenkovic-Radak M."/>
            <person name="Jelic M."/>
            <person name="Veselinovic M.S."/>
            <person name="Tanaskovic M."/>
            <person name="Eric P."/>
            <person name="Gao J.J."/>
            <person name="Katoh T.K."/>
            <person name="Toda M.J."/>
            <person name="Watabe H."/>
            <person name="Watada M."/>
            <person name="Davis J.S."/>
            <person name="Moyle L.C."/>
            <person name="Manoli G."/>
            <person name="Bertolini E."/>
            <person name="Kostal V."/>
            <person name="Hawley R.S."/>
            <person name="Takahashi A."/>
            <person name="Jones C.D."/>
            <person name="Price D.K."/>
            <person name="Whiteman N."/>
            <person name="Kopp A."/>
            <person name="Matute D.R."/>
            <person name="Petrov D.A."/>
        </authorList>
    </citation>
    <scope>NUCLEOTIDE SEQUENCE [LARGE SCALE GENOMIC DNA]</scope>
</reference>
<feature type="compositionally biased region" description="Basic residues" evidence="1">
    <location>
        <begin position="668"/>
        <end position="685"/>
    </location>
</feature>
<dbReference type="Proteomes" id="UP001652680">
    <property type="component" value="Unassembled WGS sequence"/>
</dbReference>
<feature type="region of interest" description="Disordered" evidence="1">
    <location>
        <begin position="449"/>
        <end position="504"/>
    </location>
</feature>
<evidence type="ECO:0000256" key="1">
    <source>
        <dbReference type="SAM" id="MobiDB-lite"/>
    </source>
</evidence>
<dbReference type="GeneID" id="108053396"/>
<sequence>MVRRRVSTNSAKLASMNAYQQLWQQQQQQYARNPLVASMPEYWHSVCNKLGGAMPRMAAMAPPEVSSRKLSRLRRQLMKVPREAVPLQSFIPNYGLQQHPQLQFQQIYRTAGNIPYLRQGVSKAALPQPGCFLATCQSQCLRNLPATSAAALGVAPTAPQQHHGALHFNQGNLFDYPATVSAMQWQQQQYQVQQQHKQFLMQQQQKAVPASILKKSSRFEVGHNFGSDLQASDPLKSKRVTIKGTAATRSMYQEPVVQPIKPEIPPKPNKRMKQNILKKERQKLQQLQIQHDLLKQHQSLQDQKEREEVQHKKKQQQQHLLQHQQELRKQHLHRETQLQLDQSKSFNFGKFANHFIEGCSWASDTESSMYTAANAEIKPAKQQNMPQVPKQVQSCGSKSFSYEETRDEIKKDFINKFQANPEKSELLNREGKTSSKRFLNRQARRLDLGNDSSTVTLTKEQDQSKSQYQSRTSLTDKATNTLDDILKPGPKQVLSSTSATSKGSRKLNINELLRNEKVKGLEGNPMWHSLMQLVAHMCESRESEKDDKEPKSRLMAGSGSEGCQKQYSVYLLVTSDEEDEEGNPSKPKVEHSKSEPKLASDKGIHGEEYANRCCNVYEAEHPRLGRRKRYRKRLNPRLVNLSIPYPCTQSQLPMRRPLHWPKPDFSKSKSRLNRTRNPSRCRSRSSTKLTLKLRNQRSLSSALDEKHSWRLWEDLPMTAKALNKAYSRIMPLPGAKRICSEI</sequence>
<dbReference type="EnsemblMetazoa" id="XM_044461840.1">
    <property type="protein sequence ID" value="XP_044317775.1"/>
    <property type="gene ID" value="LOC108053396"/>
</dbReference>
<feature type="region of interest" description="Disordered" evidence="1">
    <location>
        <begin position="650"/>
        <end position="685"/>
    </location>
</feature>
<name>A0ABM5JG42_DRORH</name>
<feature type="compositionally biased region" description="Polar residues" evidence="1">
    <location>
        <begin position="450"/>
        <end position="482"/>
    </location>
</feature>
<feature type="region of interest" description="Disordered" evidence="1">
    <location>
        <begin position="539"/>
        <end position="561"/>
    </location>
</feature>
<feature type="compositionally biased region" description="Polar residues" evidence="1">
    <location>
        <begin position="493"/>
        <end position="502"/>
    </location>
</feature>
<evidence type="ECO:0000313" key="3">
    <source>
        <dbReference type="Proteomes" id="UP001652680"/>
    </source>
</evidence>
<feature type="region of interest" description="Disordered" evidence="1">
    <location>
        <begin position="576"/>
        <end position="602"/>
    </location>
</feature>
<feature type="compositionally biased region" description="Basic and acidic residues" evidence="1">
    <location>
        <begin position="587"/>
        <end position="602"/>
    </location>
</feature>
<proteinExistence type="predicted"/>
<reference evidence="2" key="2">
    <citation type="submission" date="2025-05" db="UniProtKB">
        <authorList>
            <consortium name="EnsemblMetazoa"/>
        </authorList>
    </citation>
    <scope>IDENTIFICATION</scope>
</reference>
<dbReference type="RefSeq" id="XP_044317775.1">
    <property type="nucleotide sequence ID" value="XM_044461840.1"/>
</dbReference>
<feature type="region of interest" description="Disordered" evidence="1">
    <location>
        <begin position="297"/>
        <end position="335"/>
    </location>
</feature>
<organism evidence="2 3">
    <name type="scientific">Drosophila rhopaloa</name>
    <name type="common">Fruit fly</name>
    <dbReference type="NCBI Taxonomy" id="1041015"/>
    <lineage>
        <taxon>Eukaryota</taxon>
        <taxon>Metazoa</taxon>
        <taxon>Ecdysozoa</taxon>
        <taxon>Arthropoda</taxon>
        <taxon>Hexapoda</taxon>
        <taxon>Insecta</taxon>
        <taxon>Pterygota</taxon>
        <taxon>Neoptera</taxon>
        <taxon>Endopterygota</taxon>
        <taxon>Diptera</taxon>
        <taxon>Brachycera</taxon>
        <taxon>Muscomorpha</taxon>
        <taxon>Ephydroidea</taxon>
        <taxon>Drosophilidae</taxon>
        <taxon>Drosophila</taxon>
        <taxon>Sophophora</taxon>
    </lineage>
</organism>
<feature type="compositionally biased region" description="Basic and acidic residues" evidence="1">
    <location>
        <begin position="325"/>
        <end position="335"/>
    </location>
</feature>
<protein>
    <submittedName>
        <fullName evidence="2">Uncharacterized protein</fullName>
    </submittedName>
</protein>